<dbReference type="RefSeq" id="WP_193117466.1">
    <property type="nucleotide sequence ID" value="NZ_BAAAIR010000007.1"/>
</dbReference>
<evidence type="ECO:0000256" key="7">
    <source>
        <dbReference type="SAM" id="MobiDB-lite"/>
    </source>
</evidence>
<feature type="domain" description="FHA" evidence="9">
    <location>
        <begin position="627"/>
        <end position="678"/>
    </location>
</feature>
<name>A0ABW0F9E2_9MICO</name>
<proteinExistence type="predicted"/>
<feature type="compositionally biased region" description="Low complexity" evidence="7">
    <location>
        <begin position="362"/>
        <end position="406"/>
    </location>
</feature>
<feature type="region of interest" description="Disordered" evidence="7">
    <location>
        <begin position="33"/>
        <end position="147"/>
    </location>
</feature>
<dbReference type="Pfam" id="PF00498">
    <property type="entry name" value="FHA"/>
    <property type="match status" value="1"/>
</dbReference>
<keyword evidence="5 8" id="KW-1133">Transmembrane helix</keyword>
<feature type="compositionally biased region" description="Low complexity" evidence="7">
    <location>
        <begin position="112"/>
        <end position="141"/>
    </location>
</feature>
<feature type="region of interest" description="Disordered" evidence="7">
    <location>
        <begin position="348"/>
        <end position="603"/>
    </location>
</feature>
<dbReference type="PROSITE" id="PS50006">
    <property type="entry name" value="FHA_DOMAIN"/>
    <property type="match status" value="1"/>
</dbReference>
<comment type="subcellular location">
    <subcellularLocation>
        <location evidence="1">Cell membrane</location>
        <topology evidence="1">Multi-pass membrane protein</topology>
    </subcellularLocation>
</comment>
<dbReference type="InterPro" id="IPR008984">
    <property type="entry name" value="SMAD_FHA_dom_sf"/>
</dbReference>
<evidence type="ECO:0000256" key="6">
    <source>
        <dbReference type="ARBA" id="ARBA00023136"/>
    </source>
</evidence>
<dbReference type="PANTHER" id="PTHR36115:SF6">
    <property type="entry name" value="PROLINE-RICH ANTIGEN HOMOLOG"/>
    <property type="match status" value="1"/>
</dbReference>
<dbReference type="Pfam" id="PF06271">
    <property type="entry name" value="RDD"/>
    <property type="match status" value="1"/>
</dbReference>
<dbReference type="GeneID" id="303295909"/>
<dbReference type="CDD" id="cd00060">
    <property type="entry name" value="FHA"/>
    <property type="match status" value="1"/>
</dbReference>
<feature type="compositionally biased region" description="Low complexity" evidence="7">
    <location>
        <begin position="454"/>
        <end position="469"/>
    </location>
</feature>
<feature type="transmembrane region" description="Helical" evidence="8">
    <location>
        <begin position="191"/>
        <end position="214"/>
    </location>
</feature>
<feature type="compositionally biased region" description="Pro residues" evidence="7">
    <location>
        <begin position="485"/>
        <end position="501"/>
    </location>
</feature>
<dbReference type="InterPro" id="IPR000253">
    <property type="entry name" value="FHA_dom"/>
</dbReference>
<dbReference type="InterPro" id="IPR010432">
    <property type="entry name" value="RDD"/>
</dbReference>
<comment type="caution">
    <text evidence="10">The sequence shown here is derived from an EMBL/GenBank/DDBJ whole genome shotgun (WGS) entry which is preliminary data.</text>
</comment>
<keyword evidence="6 8" id="KW-0472">Membrane</keyword>
<dbReference type="EMBL" id="JBHSLN010000004">
    <property type="protein sequence ID" value="MFC5296037.1"/>
    <property type="molecule type" value="Genomic_DNA"/>
</dbReference>
<evidence type="ECO:0000259" key="9">
    <source>
        <dbReference type="PROSITE" id="PS50006"/>
    </source>
</evidence>
<keyword evidence="4 8" id="KW-0812">Transmembrane</keyword>
<feature type="compositionally biased region" description="Low complexity" evidence="7">
    <location>
        <begin position="502"/>
        <end position="518"/>
    </location>
</feature>
<feature type="compositionally biased region" description="Polar residues" evidence="7">
    <location>
        <begin position="528"/>
        <end position="548"/>
    </location>
</feature>
<evidence type="ECO:0000256" key="1">
    <source>
        <dbReference type="ARBA" id="ARBA00004651"/>
    </source>
</evidence>
<evidence type="ECO:0000256" key="3">
    <source>
        <dbReference type="ARBA" id="ARBA00022553"/>
    </source>
</evidence>
<evidence type="ECO:0000256" key="5">
    <source>
        <dbReference type="ARBA" id="ARBA00022989"/>
    </source>
</evidence>
<keyword evidence="3" id="KW-0597">Phosphoprotein</keyword>
<dbReference type="InterPro" id="IPR051791">
    <property type="entry name" value="Pra-immunoreactive"/>
</dbReference>
<evidence type="ECO:0000256" key="8">
    <source>
        <dbReference type="SAM" id="Phobius"/>
    </source>
</evidence>
<evidence type="ECO:0000313" key="11">
    <source>
        <dbReference type="Proteomes" id="UP001595937"/>
    </source>
</evidence>
<protein>
    <submittedName>
        <fullName evidence="10">RDD family protein</fullName>
    </submittedName>
</protein>
<keyword evidence="11" id="KW-1185">Reference proteome</keyword>
<dbReference type="Gene3D" id="2.60.200.20">
    <property type="match status" value="1"/>
</dbReference>
<dbReference type="SUPFAM" id="SSF49879">
    <property type="entry name" value="SMAD/FHA domain"/>
    <property type="match status" value="1"/>
</dbReference>
<organism evidence="10 11">
    <name type="scientific">Brachybacterium tyrofermentans</name>
    <dbReference type="NCBI Taxonomy" id="47848"/>
    <lineage>
        <taxon>Bacteria</taxon>
        <taxon>Bacillati</taxon>
        <taxon>Actinomycetota</taxon>
        <taxon>Actinomycetes</taxon>
        <taxon>Micrococcales</taxon>
        <taxon>Dermabacteraceae</taxon>
        <taxon>Brachybacterium</taxon>
    </lineage>
</organism>
<dbReference type="Proteomes" id="UP001595937">
    <property type="component" value="Unassembled WGS sequence"/>
</dbReference>
<feature type="compositionally biased region" description="Low complexity" evidence="7">
    <location>
        <begin position="70"/>
        <end position="79"/>
    </location>
</feature>
<keyword evidence="2" id="KW-1003">Cell membrane</keyword>
<feature type="transmembrane region" description="Helical" evidence="8">
    <location>
        <begin position="162"/>
        <end position="185"/>
    </location>
</feature>
<dbReference type="PANTHER" id="PTHR36115">
    <property type="entry name" value="PROLINE-RICH ANTIGEN HOMOLOG-RELATED"/>
    <property type="match status" value="1"/>
</dbReference>
<sequence length="715" mass="74808">MNQTRYCSTCGSLLSEEAALCGECGARYQPSPYARRATDAPGAWSQAPRPRSRGRGTEARPVETVAAIELISQDSLDSMDSLDRREQQTPAPRPVEQYDRMMVTQPPLTQNGPGAPFGQSSGPGSPGAAPDPTTPGTVTGAEMEPPLDGCVPSSPVKRLVAALIDGVIVMVLLIPMIVAIVLLAVQDPITLFTQILSGISVVIPVAYTLLVIWLTGAKGFSFGKLIMGLRIARTHDGKGIGFLRAAGRWVLYSIIPWLMGLSIFLDPRSLLRGFHDRAVDSVVVDVKSGRNPFVKRADDYERADADHYLGDPSVAVSAHENLLAEPGEAWTGGHHDVAADAQHSDVQHFDVQPSGGWGGPPSSGASPVPSSSSSAAPSSSSSPVPSSGGSPFAASAGPAPSPAAAPMTNVPVGQPSAGAADADAAQVGRGPDQGQAAATPENTWAPPRDESADQQQWGPPAPQQEQQWGPPAPPAPQPEQQWGLPAPPASQPEQPWGPPTPQTQTQTQTQTQAEGGAPELDQDHAESQLASPQWDQPQHTASPAQQSLAAPFWDAPREDPSEAPNGPSGAAGGPQDHDVDEQPRLIPSEESPEDLEQTRITAVPPPAVKKLRLTVDDGTELLVEKAAVIGRNPSAADGAEQLVLKDGTRSVSKTHLRIDDSGEDITVTDLGSTNGSTIVHEDGSRVALLPDAATILPLGAQLTLGDRTLSVEREL</sequence>
<accession>A0ABW0F9E2</accession>
<gene>
    <name evidence="10" type="ORF">ACFPK8_00765</name>
</gene>
<evidence type="ECO:0000256" key="2">
    <source>
        <dbReference type="ARBA" id="ARBA00022475"/>
    </source>
</evidence>
<reference evidence="11" key="1">
    <citation type="journal article" date="2019" name="Int. J. Syst. Evol. Microbiol.">
        <title>The Global Catalogue of Microorganisms (GCM) 10K type strain sequencing project: providing services to taxonomists for standard genome sequencing and annotation.</title>
        <authorList>
            <consortium name="The Broad Institute Genomics Platform"/>
            <consortium name="The Broad Institute Genome Sequencing Center for Infectious Disease"/>
            <person name="Wu L."/>
            <person name="Ma J."/>
        </authorList>
    </citation>
    <scope>NUCLEOTIDE SEQUENCE [LARGE SCALE GENOMIC DNA]</scope>
    <source>
        <strain evidence="11">CGMCC 1.16455</strain>
    </source>
</reference>
<evidence type="ECO:0000256" key="4">
    <source>
        <dbReference type="ARBA" id="ARBA00022692"/>
    </source>
</evidence>
<evidence type="ECO:0000313" key="10">
    <source>
        <dbReference type="EMBL" id="MFC5296037.1"/>
    </source>
</evidence>
<feature type="transmembrane region" description="Helical" evidence="8">
    <location>
        <begin position="249"/>
        <end position="265"/>
    </location>
</feature>